<keyword evidence="4" id="KW-1185">Reference proteome</keyword>
<evidence type="ECO:0000256" key="1">
    <source>
        <dbReference type="SAM" id="Coils"/>
    </source>
</evidence>
<feature type="region of interest" description="Disordered" evidence="2">
    <location>
        <begin position="953"/>
        <end position="1204"/>
    </location>
</feature>
<feature type="region of interest" description="Disordered" evidence="2">
    <location>
        <begin position="274"/>
        <end position="299"/>
    </location>
</feature>
<feature type="compositionally biased region" description="Low complexity" evidence="2">
    <location>
        <begin position="955"/>
        <end position="966"/>
    </location>
</feature>
<feature type="compositionally biased region" description="Basic and acidic residues" evidence="2">
    <location>
        <begin position="858"/>
        <end position="874"/>
    </location>
</feature>
<dbReference type="EMBL" id="BTSY01000001">
    <property type="protein sequence ID" value="GMT11565.1"/>
    <property type="molecule type" value="Genomic_DNA"/>
</dbReference>
<protein>
    <submittedName>
        <fullName evidence="3">Uncharacterized protein</fullName>
    </submittedName>
</protein>
<name>A0AAV5V177_9BILA</name>
<feature type="compositionally biased region" description="Polar residues" evidence="2">
    <location>
        <begin position="131"/>
        <end position="150"/>
    </location>
</feature>
<feature type="compositionally biased region" description="Basic and acidic residues" evidence="2">
    <location>
        <begin position="1183"/>
        <end position="1204"/>
    </location>
</feature>
<feature type="compositionally biased region" description="Basic and acidic residues" evidence="2">
    <location>
        <begin position="1128"/>
        <end position="1153"/>
    </location>
</feature>
<dbReference type="PANTHER" id="PTHR48125:SF10">
    <property type="entry name" value="OS12G0136300 PROTEIN"/>
    <property type="match status" value="1"/>
</dbReference>
<feature type="compositionally biased region" description="Basic and acidic residues" evidence="2">
    <location>
        <begin position="1016"/>
        <end position="1045"/>
    </location>
</feature>
<evidence type="ECO:0000313" key="3">
    <source>
        <dbReference type="EMBL" id="GMT11565.1"/>
    </source>
</evidence>
<feature type="compositionally biased region" description="Low complexity" evidence="2">
    <location>
        <begin position="281"/>
        <end position="299"/>
    </location>
</feature>
<comment type="caution">
    <text evidence="3">The sequence shown here is derived from an EMBL/GenBank/DDBJ whole genome shotgun (WGS) entry which is preliminary data.</text>
</comment>
<feature type="compositionally biased region" description="Basic and acidic residues" evidence="2">
    <location>
        <begin position="780"/>
        <end position="803"/>
    </location>
</feature>
<reference evidence="3" key="1">
    <citation type="submission" date="2023-10" db="EMBL/GenBank/DDBJ databases">
        <title>Genome assembly of Pristionchus species.</title>
        <authorList>
            <person name="Yoshida K."/>
            <person name="Sommer R.J."/>
        </authorList>
    </citation>
    <scope>NUCLEOTIDE SEQUENCE</scope>
    <source>
        <strain evidence="3">RS5133</strain>
    </source>
</reference>
<proteinExistence type="predicted"/>
<gene>
    <name evidence="3" type="ORF">PFISCL1PPCAC_2862</name>
</gene>
<keyword evidence="1" id="KW-0175">Coiled coil</keyword>
<feature type="compositionally biased region" description="Pro residues" evidence="2">
    <location>
        <begin position="1157"/>
        <end position="1181"/>
    </location>
</feature>
<feature type="compositionally biased region" description="Basic and acidic residues" evidence="2">
    <location>
        <begin position="901"/>
        <end position="919"/>
    </location>
</feature>
<dbReference type="PANTHER" id="PTHR48125">
    <property type="entry name" value="LP07818P1"/>
    <property type="match status" value="1"/>
</dbReference>
<dbReference type="Proteomes" id="UP001432322">
    <property type="component" value="Unassembled WGS sequence"/>
</dbReference>
<feature type="region of interest" description="Disordered" evidence="2">
    <location>
        <begin position="113"/>
        <end position="157"/>
    </location>
</feature>
<feature type="coiled-coil region" evidence="1">
    <location>
        <begin position="643"/>
        <end position="670"/>
    </location>
</feature>
<feature type="region of interest" description="Disordered" evidence="2">
    <location>
        <begin position="687"/>
        <end position="764"/>
    </location>
</feature>
<sequence length="1204" mass="133214">METVEIQDDAILACEEPSPVDIVAIVSPEEAIMELAVPDDQEEAMPDAMEAARCEDDAVMEHTGQGGDDAAIDMDAVSLPGVDETMVDADDGNTRDTLPMYDEEVGVVAATTGTSDGASSADAEMKDESPSTEGDSSQSIPENNGETPTEQLPAATVPSTFPHCSVCGFDRETVLMKEKKGNSGVYKNKVIYRNRCVRKPCARFFGPYYIWDGKAAEFVRSAEESNKGNRPFAAAPREEKYPDIDYERAVESGIRWPIDTYGAWKRESGKFAAAQATRSGSDTPSSSTPVASSTPNGTASPVVASAAVAVKTMVAAAARVAARAPSAAAAAKTKAAAAKKLRKGYKWVSDDDHSKPSTSNSASSAYTALELARQAAAMQQQAAPRVQRRTTSSQTGDNEQLGHFIADEIRTKAVFNGLRKDESAPLSGAMSSRLFLTQKTLLKQMKEISQLRSERDGLRETLTKFATTIIGFRGEVMSDFQRLKDDVTVANREMKNFSIEMQNEANKDIRLISKIKEEIAKRIDDTDRYRRKIEASLDYQQALTKEAENQANIYHRASAELEQKIFVAHLEAKDAKEKLDDKIYLTNNAKCAHCQVNDRIKEMMTEQIAEKTLSANNLGKERVMLSKKLENSEKIAAIVSKENQKLKFELKAWESNCHRMKAELQALRGNHSGVVVLPPSLPPAPISIGEAAFTPKSTSKDTDGITPERAPLDDGMEEERPPATASNASANSVEEGEYNSPSPNTLAKLPPPPAPPAKLKDPSPEVDNAFAAWIPKVMKEAEKKNKKKLVNERERTTKERKPQEMPNEMAEAMRRVGEALEKGPPPKRDKRENERGEREKGKRSAGSMPSHHTPALHKNGEKKAKMDDKRKKVEVPPPPPRPIPSLSTKGQQPTAGILQKMAEREKEKRAEERKKKEEEPSPVPYSSTHEPAFPAVVAPKKAVTVPYNGPSTLMAAASSSSSSATPAPAPKYNNKTPEKKAPMNFLPVAGSTGMLPPPALAPTRKPAPIPLPMDAILREAERLRDIERERELRRERERERERERQIPPPRNDPYYDYEQNAAAAERRERMQPAPAHFDFDDDLPWNRGRTPQPAYQRPGRSRTPTQDWFYDAASAGHAPPPRQPSPRFFDEPRGGHPPPRDAYGRPMEMDYGRHPQQHPPQPLMQQPLAPPLRGPGGPPPGDVWRRDWHEPNWSEEPPRRSYWE</sequence>
<feature type="region of interest" description="Disordered" evidence="2">
    <location>
        <begin position="780"/>
        <end position="933"/>
    </location>
</feature>
<evidence type="ECO:0000313" key="4">
    <source>
        <dbReference type="Proteomes" id="UP001432322"/>
    </source>
</evidence>
<organism evidence="3 4">
    <name type="scientific">Pristionchus fissidentatus</name>
    <dbReference type="NCBI Taxonomy" id="1538716"/>
    <lineage>
        <taxon>Eukaryota</taxon>
        <taxon>Metazoa</taxon>
        <taxon>Ecdysozoa</taxon>
        <taxon>Nematoda</taxon>
        <taxon>Chromadorea</taxon>
        <taxon>Rhabditida</taxon>
        <taxon>Rhabditina</taxon>
        <taxon>Diplogasteromorpha</taxon>
        <taxon>Diplogasteroidea</taxon>
        <taxon>Neodiplogasteridae</taxon>
        <taxon>Pristionchus</taxon>
    </lineage>
</organism>
<feature type="compositionally biased region" description="Basic and acidic residues" evidence="2">
    <location>
        <begin position="811"/>
        <end position="842"/>
    </location>
</feature>
<accession>A0AAV5V177</accession>
<evidence type="ECO:0000256" key="2">
    <source>
        <dbReference type="SAM" id="MobiDB-lite"/>
    </source>
</evidence>
<dbReference type="AlphaFoldDB" id="A0AAV5V177"/>
<feature type="region of interest" description="Disordered" evidence="2">
    <location>
        <begin position="379"/>
        <end position="398"/>
    </location>
</feature>
<feature type="compositionally biased region" description="Pro residues" evidence="2">
    <location>
        <begin position="995"/>
        <end position="1011"/>
    </location>
</feature>
<feature type="compositionally biased region" description="Polar residues" evidence="2">
    <location>
        <begin position="885"/>
        <end position="894"/>
    </location>
</feature>